<feature type="domain" description="Thiamine pyrophosphate enzyme N-terminal TPP-binding" evidence="6">
    <location>
        <begin position="1"/>
        <end position="102"/>
    </location>
</feature>
<dbReference type="InterPro" id="IPR029035">
    <property type="entry name" value="DHS-like_NAD/FAD-binding_dom"/>
</dbReference>
<dbReference type="Pfam" id="PF02776">
    <property type="entry name" value="TPP_enzyme_N"/>
    <property type="match status" value="1"/>
</dbReference>
<dbReference type="STRING" id="208445.SAMN04489727_6630"/>
<evidence type="ECO:0000256" key="3">
    <source>
        <dbReference type="RuleBase" id="RU362132"/>
    </source>
</evidence>
<protein>
    <submittedName>
        <fullName evidence="7">Acetolactate synthase large subunit</fullName>
    </submittedName>
</protein>
<dbReference type="InterPro" id="IPR045229">
    <property type="entry name" value="TPP_enz"/>
</dbReference>
<dbReference type="PANTHER" id="PTHR18968:SF13">
    <property type="entry name" value="ACETOLACTATE SYNTHASE CATALYTIC SUBUNIT, MITOCHONDRIAL"/>
    <property type="match status" value="1"/>
</dbReference>
<dbReference type="Pfam" id="PF00205">
    <property type="entry name" value="TPP_enzyme_M"/>
    <property type="match status" value="1"/>
</dbReference>
<evidence type="ECO:0000256" key="1">
    <source>
        <dbReference type="ARBA" id="ARBA00007812"/>
    </source>
</evidence>
<evidence type="ECO:0000256" key="2">
    <source>
        <dbReference type="ARBA" id="ARBA00023052"/>
    </source>
</evidence>
<dbReference type="GO" id="GO:0003984">
    <property type="term" value="F:acetolactate synthase activity"/>
    <property type="evidence" value="ECO:0007669"/>
    <property type="project" value="TreeGrafter"/>
</dbReference>
<feature type="domain" description="Thiamine pyrophosphate enzyme central" evidence="4">
    <location>
        <begin position="206"/>
        <end position="334"/>
    </location>
</feature>
<dbReference type="CDD" id="cd07035">
    <property type="entry name" value="TPP_PYR_POX_like"/>
    <property type="match status" value="1"/>
</dbReference>
<dbReference type="GO" id="GO:0005948">
    <property type="term" value="C:acetolactate synthase complex"/>
    <property type="evidence" value="ECO:0007669"/>
    <property type="project" value="TreeGrafter"/>
</dbReference>
<proteinExistence type="inferred from homology"/>
<keyword evidence="2 3" id="KW-0786">Thiamine pyrophosphate</keyword>
<dbReference type="EMBL" id="FNSO01000004">
    <property type="protein sequence ID" value="SED14947.1"/>
    <property type="molecule type" value="Genomic_DNA"/>
</dbReference>
<reference evidence="8" key="1">
    <citation type="submission" date="2016-10" db="EMBL/GenBank/DDBJ databases">
        <authorList>
            <person name="Varghese N."/>
            <person name="Submissions S."/>
        </authorList>
    </citation>
    <scope>NUCLEOTIDE SEQUENCE [LARGE SCALE GENOMIC DNA]</scope>
    <source>
        <strain evidence="8">DSM 44544</strain>
    </source>
</reference>
<dbReference type="InterPro" id="IPR011766">
    <property type="entry name" value="TPP_enzyme_TPP-bd"/>
</dbReference>
<dbReference type="InterPro" id="IPR029061">
    <property type="entry name" value="THDP-binding"/>
</dbReference>
<dbReference type="SUPFAM" id="SSF52467">
    <property type="entry name" value="DHS-like NAD/FAD-binding domain"/>
    <property type="match status" value="1"/>
</dbReference>
<dbReference type="Pfam" id="PF02775">
    <property type="entry name" value="TPP_enzyme_C"/>
    <property type="match status" value="1"/>
</dbReference>
<gene>
    <name evidence="7" type="ORF">SAMN04489727_6630</name>
</gene>
<evidence type="ECO:0000259" key="4">
    <source>
        <dbReference type="Pfam" id="PF00205"/>
    </source>
</evidence>
<evidence type="ECO:0000259" key="5">
    <source>
        <dbReference type="Pfam" id="PF02775"/>
    </source>
</evidence>
<dbReference type="CDD" id="cd00568">
    <property type="entry name" value="TPP_enzymes"/>
    <property type="match status" value="1"/>
</dbReference>
<accession>A0A1H4YAU0</accession>
<feature type="domain" description="Thiamine pyrophosphate enzyme TPP-binding" evidence="5">
    <location>
        <begin position="397"/>
        <end position="541"/>
    </location>
</feature>
<dbReference type="RefSeq" id="WP_091314714.1">
    <property type="nucleotide sequence ID" value="NZ_FNSO01000004.1"/>
</dbReference>
<evidence type="ECO:0000313" key="7">
    <source>
        <dbReference type="EMBL" id="SED14947.1"/>
    </source>
</evidence>
<dbReference type="SUPFAM" id="SSF52518">
    <property type="entry name" value="Thiamin diphosphate-binding fold (THDP-binding)"/>
    <property type="match status" value="2"/>
</dbReference>
<dbReference type="InterPro" id="IPR012001">
    <property type="entry name" value="Thiamin_PyroP_enz_TPP-bd_dom"/>
</dbReference>
<dbReference type="GO" id="GO:0000287">
    <property type="term" value="F:magnesium ion binding"/>
    <property type="evidence" value="ECO:0007669"/>
    <property type="project" value="InterPro"/>
</dbReference>
<organism evidence="7 8">
    <name type="scientific">Amycolatopsis tolypomycina</name>
    <dbReference type="NCBI Taxonomy" id="208445"/>
    <lineage>
        <taxon>Bacteria</taxon>
        <taxon>Bacillati</taxon>
        <taxon>Actinomycetota</taxon>
        <taxon>Actinomycetes</taxon>
        <taxon>Pseudonocardiales</taxon>
        <taxon>Pseudonocardiaceae</taxon>
        <taxon>Amycolatopsis</taxon>
    </lineage>
</organism>
<keyword evidence="8" id="KW-1185">Reference proteome</keyword>
<evidence type="ECO:0000313" key="8">
    <source>
        <dbReference type="Proteomes" id="UP000199622"/>
    </source>
</evidence>
<dbReference type="GO" id="GO:0030976">
    <property type="term" value="F:thiamine pyrophosphate binding"/>
    <property type="evidence" value="ECO:0007669"/>
    <property type="project" value="InterPro"/>
</dbReference>
<dbReference type="Proteomes" id="UP000199622">
    <property type="component" value="Unassembled WGS sequence"/>
</dbReference>
<dbReference type="PANTHER" id="PTHR18968">
    <property type="entry name" value="THIAMINE PYROPHOSPHATE ENZYMES"/>
    <property type="match status" value="1"/>
</dbReference>
<comment type="similarity">
    <text evidence="1 3">Belongs to the TPP enzyme family.</text>
</comment>
<name>A0A1H4YAU0_9PSEU</name>
<dbReference type="InterPro" id="IPR012000">
    <property type="entry name" value="Thiamin_PyroP_enz_cen_dom"/>
</dbReference>
<dbReference type="Gene3D" id="3.40.50.970">
    <property type="match status" value="2"/>
</dbReference>
<sequence>MNVAELVGRTLAGLGAGPAFGVVGSGNFEVTNALRAGGVRFVAARHEGGAASMADAYARISGKVSVLSLHQGCGLTNAVTGITEAAKSRTPLLVLTADSAGASVLSNFRIDQDGLATAVGAVPERVHSAASAVADTVRAFRTAHQQRRTVVLNLPLDVQAAPAPDLPALPVVAGAAPVRPDAASAAALSAELAGPAAVRPDAASAAALADLLAAAERPVFIAGRGARSSGDVLRELAARCGALLATSAVAHGLFQGDPFALGISGGFASPAAAELIVGADLVVGWGCALNMWTTRHGKLLSPHAKLAQVDVEQAALGAHRPNDLGVVGDVACTVSDVLALTPARPGYRTDEVAARIAAGRWNDVLYEDLSGDGRIDPRTLSRLLDELLPAERIVSIDSGNFMGYPSAYLSVPDEQGFCFTQAFQSIGLGLGTAIGAALARPDRLPVLGTGDGGFHMALSELDTAVRLGLPLVVIVYNDAAYGAEIHHFGDADMTTVRFPDSDLAAIARGFGCTGITVRSPGDLPAVREWLAGPRSAPLVIDAKIADDGGSWWLAEAFRH</sequence>
<evidence type="ECO:0000259" key="6">
    <source>
        <dbReference type="Pfam" id="PF02776"/>
    </source>
</evidence>
<dbReference type="GO" id="GO:0050660">
    <property type="term" value="F:flavin adenine dinucleotide binding"/>
    <property type="evidence" value="ECO:0007669"/>
    <property type="project" value="TreeGrafter"/>
</dbReference>
<dbReference type="AlphaFoldDB" id="A0A1H4YAU0"/>
<dbReference type="OrthoDB" id="3203527at2"/>
<dbReference type="GO" id="GO:0009097">
    <property type="term" value="P:isoleucine biosynthetic process"/>
    <property type="evidence" value="ECO:0007669"/>
    <property type="project" value="TreeGrafter"/>
</dbReference>
<dbReference type="Gene3D" id="3.40.50.1220">
    <property type="entry name" value="TPP-binding domain"/>
    <property type="match status" value="1"/>
</dbReference>
<dbReference type="GO" id="GO:0009099">
    <property type="term" value="P:L-valine biosynthetic process"/>
    <property type="evidence" value="ECO:0007669"/>
    <property type="project" value="TreeGrafter"/>
</dbReference>